<organism evidence="1 2">
    <name type="scientific">Compostimonas suwonensis</name>
    <dbReference type="NCBI Taxonomy" id="1048394"/>
    <lineage>
        <taxon>Bacteria</taxon>
        <taxon>Bacillati</taxon>
        <taxon>Actinomycetota</taxon>
        <taxon>Actinomycetes</taxon>
        <taxon>Micrococcales</taxon>
        <taxon>Microbacteriaceae</taxon>
        <taxon>Compostimonas</taxon>
    </lineage>
</organism>
<reference evidence="1 2" key="1">
    <citation type="submission" date="2017-11" db="EMBL/GenBank/DDBJ databases">
        <title>Genomic Encyclopedia of Archaeal and Bacterial Type Strains, Phase II (KMG-II): From Individual Species to Whole Genera.</title>
        <authorList>
            <person name="Goeker M."/>
        </authorList>
    </citation>
    <scope>NUCLEOTIDE SEQUENCE [LARGE SCALE GENOMIC DNA]</scope>
    <source>
        <strain evidence="1 2">DSM 25625</strain>
    </source>
</reference>
<keyword evidence="2" id="KW-1185">Reference proteome</keyword>
<sequence length="41" mass="5074">MPQQRGIRPHYWRHSNWGTISRYWGMRRRLGTTNLRTPYEG</sequence>
<name>A0A2M9BC63_9MICO</name>
<dbReference type="Proteomes" id="UP000230161">
    <property type="component" value="Unassembled WGS sequence"/>
</dbReference>
<dbReference type="AlphaFoldDB" id="A0A2M9BC63"/>
<proteinExistence type="predicted"/>
<gene>
    <name evidence="1" type="ORF">CLV54_2890</name>
</gene>
<comment type="caution">
    <text evidence="1">The sequence shown here is derived from an EMBL/GenBank/DDBJ whole genome shotgun (WGS) entry which is preliminary data.</text>
</comment>
<protein>
    <submittedName>
        <fullName evidence="1">Uncharacterized protein</fullName>
    </submittedName>
</protein>
<accession>A0A2M9BC63</accession>
<dbReference type="EMBL" id="PGFB01000005">
    <property type="protein sequence ID" value="PJJ55543.1"/>
    <property type="molecule type" value="Genomic_DNA"/>
</dbReference>
<evidence type="ECO:0000313" key="2">
    <source>
        <dbReference type="Proteomes" id="UP000230161"/>
    </source>
</evidence>
<evidence type="ECO:0000313" key="1">
    <source>
        <dbReference type="EMBL" id="PJJ55543.1"/>
    </source>
</evidence>